<keyword evidence="3" id="KW-1185">Reference proteome</keyword>
<dbReference type="AlphaFoldDB" id="A0A7T1T9M0"/>
<feature type="transmembrane region" description="Helical" evidence="1">
    <location>
        <begin position="72"/>
        <end position="90"/>
    </location>
</feature>
<dbReference type="KEGG" id="sbat:G4Z16_23960"/>
<dbReference type="RefSeq" id="WP_197352739.1">
    <property type="nucleotide sequence ID" value="NZ_CP048882.1"/>
</dbReference>
<name>A0A7T1T9M0_9ACTN</name>
<evidence type="ECO:0008006" key="4">
    <source>
        <dbReference type="Google" id="ProtNLM"/>
    </source>
</evidence>
<feature type="transmembrane region" description="Helical" evidence="1">
    <location>
        <begin position="102"/>
        <end position="121"/>
    </location>
</feature>
<keyword evidence="1" id="KW-0812">Transmembrane</keyword>
<sequence>MRKSLVRTVFRRFSPTTENRLLRPFLVVSGVVVGAGWFEMRVVIPQWAKASNAKEVAEALERSGHMASGKQFWALLGPAALPLTAANLYAALGSEGPRRGPWLLSAGTAAAMSVATATYFAPELHKLSDAHHLEDSEVRERIRRRVRLDQVRLGALTAAWWAGLRALSR</sequence>
<evidence type="ECO:0000313" key="2">
    <source>
        <dbReference type="EMBL" id="QPP08957.1"/>
    </source>
</evidence>
<accession>A0A7T1T9M0</accession>
<keyword evidence="1" id="KW-1133">Transmembrane helix</keyword>
<feature type="transmembrane region" description="Helical" evidence="1">
    <location>
        <begin position="21"/>
        <end position="38"/>
    </location>
</feature>
<gene>
    <name evidence="2" type="ORF">G4Z16_23960</name>
</gene>
<keyword evidence="1" id="KW-0472">Membrane</keyword>
<organism evidence="2 3">
    <name type="scientific">Streptomyces bathyalis</name>
    <dbReference type="NCBI Taxonomy" id="2710756"/>
    <lineage>
        <taxon>Bacteria</taxon>
        <taxon>Bacillati</taxon>
        <taxon>Actinomycetota</taxon>
        <taxon>Actinomycetes</taxon>
        <taxon>Kitasatosporales</taxon>
        <taxon>Streptomycetaceae</taxon>
        <taxon>Streptomyces</taxon>
    </lineage>
</organism>
<dbReference type="Proteomes" id="UP000595046">
    <property type="component" value="Chromosome"/>
</dbReference>
<protein>
    <recommendedName>
        <fullName evidence="4">DUF1772 domain-containing protein</fullName>
    </recommendedName>
</protein>
<proteinExistence type="predicted"/>
<reference evidence="3" key="1">
    <citation type="submission" date="2020-02" db="EMBL/GenBank/DDBJ databases">
        <title>Streptomyces sp. ASO4wet.</title>
        <authorList>
            <person name="Risdian C."/>
            <person name="Landwehr W."/>
            <person name="Schupp P."/>
            <person name="Wink J."/>
        </authorList>
    </citation>
    <scope>NUCLEOTIDE SEQUENCE [LARGE SCALE GENOMIC DNA]</scope>
    <source>
        <strain evidence="3">ASO4wet</strain>
    </source>
</reference>
<evidence type="ECO:0000256" key="1">
    <source>
        <dbReference type="SAM" id="Phobius"/>
    </source>
</evidence>
<evidence type="ECO:0000313" key="3">
    <source>
        <dbReference type="Proteomes" id="UP000595046"/>
    </source>
</evidence>
<dbReference type="EMBL" id="CP048882">
    <property type="protein sequence ID" value="QPP08957.1"/>
    <property type="molecule type" value="Genomic_DNA"/>
</dbReference>